<dbReference type="AlphaFoldDB" id="A0A2I0HGQ6"/>
<proteinExistence type="predicted"/>
<reference evidence="1 2" key="1">
    <citation type="submission" date="2017-11" db="EMBL/GenBank/DDBJ databases">
        <title>De-novo sequencing of pomegranate (Punica granatum L.) genome.</title>
        <authorList>
            <person name="Akparov Z."/>
            <person name="Amiraslanov A."/>
            <person name="Hajiyeva S."/>
            <person name="Abbasov M."/>
            <person name="Kaur K."/>
            <person name="Hamwieh A."/>
            <person name="Solovyev V."/>
            <person name="Salamov A."/>
            <person name="Braich B."/>
            <person name="Kosarev P."/>
            <person name="Mahmoud A."/>
            <person name="Hajiyev E."/>
            <person name="Babayeva S."/>
            <person name="Izzatullayeva V."/>
            <person name="Mammadov A."/>
            <person name="Mammadov A."/>
            <person name="Sharifova S."/>
            <person name="Ojaghi J."/>
            <person name="Eynullazada K."/>
            <person name="Bayramov B."/>
            <person name="Abdulazimova A."/>
            <person name="Shahmuradov I."/>
        </authorList>
    </citation>
    <scope>NUCLEOTIDE SEQUENCE [LARGE SCALE GENOMIC DNA]</scope>
    <source>
        <strain evidence="2">cv. AG2017</strain>
        <tissue evidence="1">Leaf</tissue>
    </source>
</reference>
<dbReference type="EMBL" id="PGOL01023466">
    <property type="protein sequence ID" value="PKI30858.1"/>
    <property type="molecule type" value="Genomic_DNA"/>
</dbReference>
<protein>
    <submittedName>
        <fullName evidence="1">Uncharacterized protein</fullName>
    </submittedName>
</protein>
<feature type="non-terminal residue" evidence="1">
    <location>
        <position position="49"/>
    </location>
</feature>
<organism evidence="1 2">
    <name type="scientific">Punica granatum</name>
    <name type="common">Pomegranate</name>
    <dbReference type="NCBI Taxonomy" id="22663"/>
    <lineage>
        <taxon>Eukaryota</taxon>
        <taxon>Viridiplantae</taxon>
        <taxon>Streptophyta</taxon>
        <taxon>Embryophyta</taxon>
        <taxon>Tracheophyta</taxon>
        <taxon>Spermatophyta</taxon>
        <taxon>Magnoliopsida</taxon>
        <taxon>eudicotyledons</taxon>
        <taxon>Gunneridae</taxon>
        <taxon>Pentapetalae</taxon>
        <taxon>rosids</taxon>
        <taxon>malvids</taxon>
        <taxon>Myrtales</taxon>
        <taxon>Lythraceae</taxon>
        <taxon>Punica</taxon>
    </lineage>
</organism>
<keyword evidence="2" id="KW-1185">Reference proteome</keyword>
<sequence length="49" mass="5672">MNYNKSKGQKPNKEALRMGKLEDVMWRAAELVLSCDKKSYLYMVATLSM</sequence>
<gene>
    <name evidence="1" type="ORF">CRG98_048751</name>
</gene>
<accession>A0A2I0HGQ6</accession>
<dbReference type="Proteomes" id="UP000233551">
    <property type="component" value="Unassembled WGS sequence"/>
</dbReference>
<name>A0A2I0HGQ6_PUNGR</name>
<evidence type="ECO:0000313" key="1">
    <source>
        <dbReference type="EMBL" id="PKI30858.1"/>
    </source>
</evidence>
<evidence type="ECO:0000313" key="2">
    <source>
        <dbReference type="Proteomes" id="UP000233551"/>
    </source>
</evidence>
<comment type="caution">
    <text evidence="1">The sequence shown here is derived from an EMBL/GenBank/DDBJ whole genome shotgun (WGS) entry which is preliminary data.</text>
</comment>